<evidence type="ECO:0000256" key="1">
    <source>
        <dbReference type="SAM" id="Phobius"/>
    </source>
</evidence>
<protein>
    <submittedName>
        <fullName evidence="2">Uncharacterized protein</fullName>
    </submittedName>
</protein>
<reference evidence="2 3" key="1">
    <citation type="journal article" date="2024" name="Commun. Biol.">
        <title>Comparative genomic analysis of thermophilic fungi reveals convergent evolutionary adaptations and gene losses.</title>
        <authorList>
            <person name="Steindorff A.S."/>
            <person name="Aguilar-Pontes M.V."/>
            <person name="Robinson A.J."/>
            <person name="Andreopoulos B."/>
            <person name="LaButti K."/>
            <person name="Kuo A."/>
            <person name="Mondo S."/>
            <person name="Riley R."/>
            <person name="Otillar R."/>
            <person name="Haridas S."/>
            <person name="Lipzen A."/>
            <person name="Grimwood J."/>
            <person name="Schmutz J."/>
            <person name="Clum A."/>
            <person name="Reid I.D."/>
            <person name="Moisan M.C."/>
            <person name="Butler G."/>
            <person name="Nguyen T.T.M."/>
            <person name="Dewar K."/>
            <person name="Conant G."/>
            <person name="Drula E."/>
            <person name="Henrissat B."/>
            <person name="Hansel C."/>
            <person name="Singer S."/>
            <person name="Hutchinson M.I."/>
            <person name="de Vries R.P."/>
            <person name="Natvig D.O."/>
            <person name="Powell A.J."/>
            <person name="Tsang A."/>
            <person name="Grigoriev I.V."/>
        </authorList>
    </citation>
    <scope>NUCLEOTIDE SEQUENCE [LARGE SCALE GENOMIC DNA]</scope>
    <source>
        <strain evidence="2 3">ATCC 24622</strain>
    </source>
</reference>
<keyword evidence="1" id="KW-0812">Transmembrane</keyword>
<feature type="transmembrane region" description="Helical" evidence="1">
    <location>
        <begin position="175"/>
        <end position="198"/>
    </location>
</feature>
<keyword evidence="3" id="KW-1185">Reference proteome</keyword>
<keyword evidence="1" id="KW-0472">Membrane</keyword>
<name>A0ABR3V0C9_9PEZI</name>
<evidence type="ECO:0000313" key="2">
    <source>
        <dbReference type="EMBL" id="KAL1835229.1"/>
    </source>
</evidence>
<dbReference type="EMBL" id="JAZHXJ010003351">
    <property type="protein sequence ID" value="KAL1835229.1"/>
    <property type="molecule type" value="Genomic_DNA"/>
</dbReference>
<evidence type="ECO:0000313" key="3">
    <source>
        <dbReference type="Proteomes" id="UP001586593"/>
    </source>
</evidence>
<sequence length="199" mass="21053">MTWSRLVYIRLSGFLGKPSSDATVSAHHEQRVDGSVDYLTAVCGASKNNVGRSQKKRDKTLVVHSPSSLLSLLFLFPPPLSPRSRSASPLPRRRLVVLLPRYHPPAPPAPAAHPPVRLAPQDQARRLLVLPLRHARPDPHHLHQLRLDHPADALDLVPGVTGAQHGGAGRASTLAAANAVAAVVAAAANVVVGVVVVAG</sequence>
<keyword evidence="1" id="KW-1133">Transmembrane helix</keyword>
<organism evidence="2 3">
    <name type="scientific">Phialemonium thermophilum</name>
    <dbReference type="NCBI Taxonomy" id="223376"/>
    <lineage>
        <taxon>Eukaryota</taxon>
        <taxon>Fungi</taxon>
        <taxon>Dikarya</taxon>
        <taxon>Ascomycota</taxon>
        <taxon>Pezizomycotina</taxon>
        <taxon>Sordariomycetes</taxon>
        <taxon>Sordariomycetidae</taxon>
        <taxon>Cephalothecales</taxon>
        <taxon>Cephalothecaceae</taxon>
        <taxon>Phialemonium</taxon>
    </lineage>
</organism>
<comment type="caution">
    <text evidence="2">The sequence shown here is derived from an EMBL/GenBank/DDBJ whole genome shotgun (WGS) entry which is preliminary data.</text>
</comment>
<accession>A0ABR3V0C9</accession>
<gene>
    <name evidence="2" type="ORF">VTK73DRAFT_5970</name>
</gene>
<dbReference type="Proteomes" id="UP001586593">
    <property type="component" value="Unassembled WGS sequence"/>
</dbReference>
<proteinExistence type="predicted"/>